<evidence type="ECO:0000256" key="1">
    <source>
        <dbReference type="SAM" id="Coils"/>
    </source>
</evidence>
<keyword evidence="4" id="KW-1185">Reference proteome</keyword>
<dbReference type="PANTHER" id="PTHR15726:SF5">
    <property type="entry name" value="RAB11 FAMILY-INTERACTING PROTEIN 4"/>
    <property type="match status" value="1"/>
</dbReference>
<gene>
    <name evidence="3" type="ORF">XENORESO_009152</name>
</gene>
<reference evidence="3 4" key="1">
    <citation type="submission" date="2021-06" db="EMBL/GenBank/DDBJ databases">
        <authorList>
            <person name="Palmer J.M."/>
        </authorList>
    </citation>
    <scope>NUCLEOTIDE SEQUENCE [LARGE SCALE GENOMIC DNA]</scope>
    <source>
        <strain evidence="3 4">XR_2019</strain>
        <tissue evidence="3">Muscle</tissue>
    </source>
</reference>
<comment type="caution">
    <text evidence="3">The sequence shown here is derived from an EMBL/GenBank/DDBJ whole genome shotgun (WGS) entry which is preliminary data.</text>
</comment>
<name>A0ABV0VSK2_9TELE</name>
<dbReference type="PANTHER" id="PTHR15726">
    <property type="entry name" value="RAB11-FAMILY INTERACTING PROTEIN"/>
    <property type="match status" value="1"/>
</dbReference>
<dbReference type="EMBL" id="JAHRIM010010298">
    <property type="protein sequence ID" value="MEQ2260215.1"/>
    <property type="molecule type" value="Genomic_DNA"/>
</dbReference>
<feature type="domain" description="Rab11-FIP3/4" evidence="2">
    <location>
        <begin position="151"/>
        <end position="241"/>
    </location>
</feature>
<dbReference type="InterPro" id="IPR057316">
    <property type="entry name" value="Rab11-FIP3/4_dom"/>
</dbReference>
<evidence type="ECO:0000259" key="2">
    <source>
        <dbReference type="Pfam" id="PF25450"/>
    </source>
</evidence>
<dbReference type="Proteomes" id="UP001444071">
    <property type="component" value="Unassembled WGS sequence"/>
</dbReference>
<sequence length="281" mass="32378">MQELWFIVCDLFLSQHVYKFSDLILLCVDVFFFKYSAGQTPQKMQQLYNSDLLDIYCSQCCKKVNLLNDLEARLRNLKANSPNRKISSTAFGRQLFQANHGVFDSSQGSSTEDLFTDSIDSCDLDITEKVSYLEKKVTELESDSLANSDLKSKLKQENTHLVHRVHELEEQVKDAETKAAETLGEEMKRHREAYSKMERDRNTEIDLLCCRVHQLEEENGEMTINVSRLKSQSEKMDQVSQTDSAFSGIFDAVKEIHPNTDLSGGPFLHIRNFPIIYHICW</sequence>
<proteinExistence type="predicted"/>
<dbReference type="Pfam" id="PF25450">
    <property type="entry name" value="Rab11-FIP3"/>
    <property type="match status" value="1"/>
</dbReference>
<evidence type="ECO:0000313" key="4">
    <source>
        <dbReference type="Proteomes" id="UP001444071"/>
    </source>
</evidence>
<protein>
    <recommendedName>
        <fullName evidence="2">Rab11-FIP3/4 domain-containing protein</fullName>
    </recommendedName>
</protein>
<accession>A0ABV0VSK2</accession>
<organism evidence="3 4">
    <name type="scientific">Xenotaenia resolanae</name>
    <dbReference type="NCBI Taxonomy" id="208358"/>
    <lineage>
        <taxon>Eukaryota</taxon>
        <taxon>Metazoa</taxon>
        <taxon>Chordata</taxon>
        <taxon>Craniata</taxon>
        <taxon>Vertebrata</taxon>
        <taxon>Euteleostomi</taxon>
        <taxon>Actinopterygii</taxon>
        <taxon>Neopterygii</taxon>
        <taxon>Teleostei</taxon>
        <taxon>Neoteleostei</taxon>
        <taxon>Acanthomorphata</taxon>
        <taxon>Ovalentaria</taxon>
        <taxon>Atherinomorphae</taxon>
        <taxon>Cyprinodontiformes</taxon>
        <taxon>Goodeidae</taxon>
        <taxon>Xenotaenia</taxon>
    </lineage>
</organism>
<evidence type="ECO:0000313" key="3">
    <source>
        <dbReference type="EMBL" id="MEQ2260215.1"/>
    </source>
</evidence>
<dbReference type="InterPro" id="IPR051977">
    <property type="entry name" value="Rab11-interacting_regulator"/>
</dbReference>
<feature type="coiled-coil region" evidence="1">
    <location>
        <begin position="151"/>
        <end position="232"/>
    </location>
</feature>
<keyword evidence="1" id="KW-0175">Coiled coil</keyword>